<dbReference type="InterPro" id="IPR002583">
    <property type="entry name" value="Ribosomal_bS20"/>
</dbReference>
<keyword evidence="6 8" id="KW-0687">Ribonucleoprotein</keyword>
<keyword evidence="4 8" id="KW-0694">RNA-binding</keyword>
<dbReference type="GO" id="GO:0070181">
    <property type="term" value="F:small ribosomal subunit rRNA binding"/>
    <property type="evidence" value="ECO:0007669"/>
    <property type="project" value="TreeGrafter"/>
</dbReference>
<evidence type="ECO:0000256" key="2">
    <source>
        <dbReference type="ARBA" id="ARBA00007634"/>
    </source>
</evidence>
<evidence type="ECO:0000256" key="5">
    <source>
        <dbReference type="ARBA" id="ARBA00022980"/>
    </source>
</evidence>
<organism evidence="10 11">
    <name type="scientific">Shimazuella alba</name>
    <dbReference type="NCBI Taxonomy" id="2690964"/>
    <lineage>
        <taxon>Bacteria</taxon>
        <taxon>Bacillati</taxon>
        <taxon>Bacillota</taxon>
        <taxon>Bacilli</taxon>
        <taxon>Bacillales</taxon>
        <taxon>Thermoactinomycetaceae</taxon>
        <taxon>Shimazuella</taxon>
    </lineage>
</organism>
<dbReference type="HAMAP" id="MF_00500">
    <property type="entry name" value="Ribosomal_bS20"/>
    <property type="match status" value="1"/>
</dbReference>
<evidence type="ECO:0000256" key="9">
    <source>
        <dbReference type="SAM" id="MobiDB-lite"/>
    </source>
</evidence>
<evidence type="ECO:0000313" key="11">
    <source>
        <dbReference type="Proteomes" id="UP000430692"/>
    </source>
</evidence>
<dbReference type="FunFam" id="1.20.58.110:FF:000001">
    <property type="entry name" value="30S ribosomal protein S20"/>
    <property type="match status" value="1"/>
</dbReference>
<dbReference type="Proteomes" id="UP000430692">
    <property type="component" value="Unassembled WGS sequence"/>
</dbReference>
<dbReference type="Pfam" id="PF01649">
    <property type="entry name" value="Ribosomal_S20p"/>
    <property type="match status" value="1"/>
</dbReference>
<dbReference type="GO" id="GO:0015935">
    <property type="term" value="C:small ribosomal subunit"/>
    <property type="evidence" value="ECO:0007669"/>
    <property type="project" value="TreeGrafter"/>
</dbReference>
<keyword evidence="11" id="KW-1185">Reference proteome</keyword>
<dbReference type="GO" id="GO:0006412">
    <property type="term" value="P:translation"/>
    <property type="evidence" value="ECO:0007669"/>
    <property type="project" value="UniProtKB-UniRule"/>
</dbReference>
<dbReference type="InterPro" id="IPR036510">
    <property type="entry name" value="Ribosomal_bS20_sf"/>
</dbReference>
<protein>
    <recommendedName>
        <fullName evidence="7 8">Small ribosomal subunit protein bS20</fullName>
    </recommendedName>
</protein>
<comment type="similarity">
    <text evidence="2 8">Belongs to the bacterial ribosomal protein bS20 family.</text>
</comment>
<dbReference type="GO" id="GO:0003735">
    <property type="term" value="F:structural constituent of ribosome"/>
    <property type="evidence" value="ECO:0007669"/>
    <property type="project" value="InterPro"/>
</dbReference>
<dbReference type="GO" id="GO:0005829">
    <property type="term" value="C:cytosol"/>
    <property type="evidence" value="ECO:0007669"/>
    <property type="project" value="TreeGrafter"/>
</dbReference>
<evidence type="ECO:0000256" key="1">
    <source>
        <dbReference type="ARBA" id="ARBA00003134"/>
    </source>
</evidence>
<feature type="region of interest" description="Disordered" evidence="9">
    <location>
        <begin position="1"/>
        <end position="29"/>
    </location>
</feature>
<comment type="caution">
    <text evidence="10">The sequence shown here is derived from an EMBL/GenBank/DDBJ whole genome shotgun (WGS) entry which is preliminary data.</text>
</comment>
<dbReference type="NCBIfam" id="TIGR00029">
    <property type="entry name" value="S20"/>
    <property type="match status" value="1"/>
</dbReference>
<dbReference type="RefSeq" id="WP_160800934.1">
    <property type="nucleotide sequence ID" value="NZ_WUUL01000004.1"/>
</dbReference>
<dbReference type="PANTHER" id="PTHR33398:SF1">
    <property type="entry name" value="SMALL RIBOSOMAL SUBUNIT PROTEIN BS20C"/>
    <property type="match status" value="1"/>
</dbReference>
<evidence type="ECO:0000313" key="10">
    <source>
        <dbReference type="EMBL" id="MXQ53575.1"/>
    </source>
</evidence>
<comment type="function">
    <text evidence="1 8">Binds directly to 16S ribosomal RNA.</text>
</comment>
<evidence type="ECO:0000256" key="3">
    <source>
        <dbReference type="ARBA" id="ARBA00022730"/>
    </source>
</evidence>
<dbReference type="Gene3D" id="1.20.58.110">
    <property type="entry name" value="Ribosomal protein S20"/>
    <property type="match status" value="1"/>
</dbReference>
<dbReference type="PANTHER" id="PTHR33398">
    <property type="entry name" value="30S RIBOSOMAL PROTEIN S20"/>
    <property type="match status" value="1"/>
</dbReference>
<gene>
    <name evidence="8 10" type="primary">rpsT</name>
    <name evidence="10" type="ORF">GSM42_07500</name>
</gene>
<dbReference type="EMBL" id="WUUL01000004">
    <property type="protein sequence ID" value="MXQ53575.1"/>
    <property type="molecule type" value="Genomic_DNA"/>
</dbReference>
<dbReference type="SUPFAM" id="SSF46992">
    <property type="entry name" value="Ribosomal protein S20"/>
    <property type="match status" value="1"/>
</dbReference>
<reference evidence="10 11" key="1">
    <citation type="submission" date="2019-12" db="EMBL/GenBank/DDBJ databases">
        <title>Whole-genome analyses of novel actinobacteria.</title>
        <authorList>
            <person name="Sahin N."/>
            <person name="Saygin H."/>
        </authorList>
    </citation>
    <scope>NUCLEOTIDE SEQUENCE [LARGE SCALE GENOMIC DNA]</scope>
    <source>
        <strain evidence="10 11">KC615</strain>
    </source>
</reference>
<evidence type="ECO:0000256" key="8">
    <source>
        <dbReference type="HAMAP-Rule" id="MF_00500"/>
    </source>
</evidence>
<evidence type="ECO:0000256" key="6">
    <source>
        <dbReference type="ARBA" id="ARBA00023274"/>
    </source>
</evidence>
<evidence type="ECO:0000256" key="7">
    <source>
        <dbReference type="ARBA" id="ARBA00035136"/>
    </source>
</evidence>
<evidence type="ECO:0000256" key="4">
    <source>
        <dbReference type="ARBA" id="ARBA00022884"/>
    </source>
</evidence>
<keyword evidence="5 8" id="KW-0689">Ribosomal protein</keyword>
<sequence>MANIKSAIKRARTNELQRAHRSAQKSSMRTAVKRFLTAIENNDKEQASGLLKTATRTLDKAVTKGLIHKNAAARKKSRLTQKLQTL</sequence>
<keyword evidence="3 8" id="KW-0699">rRNA-binding</keyword>
<name>A0A6I4VTS4_9BACL</name>
<proteinExistence type="inferred from homology"/>
<dbReference type="AlphaFoldDB" id="A0A6I4VTS4"/>
<accession>A0A6I4VTS4</accession>